<evidence type="ECO:0000259" key="2">
    <source>
        <dbReference type="Pfam" id="PF02731"/>
    </source>
</evidence>
<proteinExistence type="inferred from homology"/>
<dbReference type="STRING" id="3694.B9GIP2"/>
<comment type="similarity">
    <text evidence="1">Belongs to the SNW family.</text>
</comment>
<protein>
    <recommendedName>
        <fullName evidence="2">SKI-interacting protein SKIP SNW domain-containing protein</fullName>
    </recommendedName>
</protein>
<organism evidence="3 4">
    <name type="scientific">Populus trichocarpa</name>
    <name type="common">Western balsam poplar</name>
    <name type="synonym">Populus balsamifera subsp. trichocarpa</name>
    <dbReference type="NCBI Taxonomy" id="3694"/>
    <lineage>
        <taxon>Eukaryota</taxon>
        <taxon>Viridiplantae</taxon>
        <taxon>Streptophyta</taxon>
        <taxon>Embryophyta</taxon>
        <taxon>Tracheophyta</taxon>
        <taxon>Spermatophyta</taxon>
        <taxon>Magnoliopsida</taxon>
        <taxon>eudicotyledons</taxon>
        <taxon>Gunneridae</taxon>
        <taxon>Pentapetalae</taxon>
        <taxon>rosids</taxon>
        <taxon>fabids</taxon>
        <taxon>Malpighiales</taxon>
        <taxon>Salicaceae</taxon>
        <taxon>Saliceae</taxon>
        <taxon>Populus</taxon>
    </lineage>
</organism>
<dbReference type="HOGENOM" id="CLU_1350879_0_0_1"/>
<dbReference type="PANTHER" id="PTHR12096">
    <property type="entry name" value="NUCLEAR PROTEIN SKIP-RELATED"/>
    <property type="match status" value="1"/>
</dbReference>
<dbReference type="Pfam" id="PF02731">
    <property type="entry name" value="SKIP_SNW"/>
    <property type="match status" value="1"/>
</dbReference>
<feature type="domain" description="SKI-interacting protein SKIP SNW" evidence="2">
    <location>
        <begin position="43"/>
        <end position="113"/>
    </location>
</feature>
<keyword evidence="4" id="KW-1185">Reference proteome</keyword>
<dbReference type="InterPro" id="IPR004015">
    <property type="entry name" value="SKI-int_prot_SKIP_SNW-dom"/>
</dbReference>
<gene>
    <name evidence="3" type="ORF">POPTR_001G288700</name>
</gene>
<dbReference type="InterPro" id="IPR017862">
    <property type="entry name" value="SKI-int_prot_SKIP"/>
</dbReference>
<evidence type="ECO:0000313" key="3">
    <source>
        <dbReference type="EMBL" id="PNT57238.1"/>
    </source>
</evidence>
<dbReference type="InParanoid" id="B9GIP2"/>
<reference evidence="3 4" key="1">
    <citation type="journal article" date="2006" name="Science">
        <title>The genome of black cottonwood, Populus trichocarpa (Torr. &amp; Gray).</title>
        <authorList>
            <person name="Tuskan G.A."/>
            <person name="Difazio S."/>
            <person name="Jansson S."/>
            <person name="Bohlmann J."/>
            <person name="Grigoriev I."/>
            <person name="Hellsten U."/>
            <person name="Putnam N."/>
            <person name="Ralph S."/>
            <person name="Rombauts S."/>
            <person name="Salamov A."/>
            <person name="Schein J."/>
            <person name="Sterck L."/>
            <person name="Aerts A."/>
            <person name="Bhalerao R.R."/>
            <person name="Bhalerao R.P."/>
            <person name="Blaudez D."/>
            <person name="Boerjan W."/>
            <person name="Brun A."/>
            <person name="Brunner A."/>
            <person name="Busov V."/>
            <person name="Campbell M."/>
            <person name="Carlson J."/>
            <person name="Chalot M."/>
            <person name="Chapman J."/>
            <person name="Chen G.L."/>
            <person name="Cooper D."/>
            <person name="Coutinho P.M."/>
            <person name="Couturier J."/>
            <person name="Covert S."/>
            <person name="Cronk Q."/>
            <person name="Cunningham R."/>
            <person name="Davis J."/>
            <person name="Degroeve S."/>
            <person name="Dejardin A."/>
            <person name="Depamphilis C."/>
            <person name="Detter J."/>
            <person name="Dirks B."/>
            <person name="Dubchak I."/>
            <person name="Duplessis S."/>
            <person name="Ehlting J."/>
            <person name="Ellis B."/>
            <person name="Gendler K."/>
            <person name="Goodstein D."/>
            <person name="Gribskov M."/>
            <person name="Grimwood J."/>
            <person name="Groover A."/>
            <person name="Gunter L."/>
            <person name="Hamberger B."/>
            <person name="Heinze B."/>
            <person name="Helariutta Y."/>
            <person name="Henrissat B."/>
            <person name="Holligan D."/>
            <person name="Holt R."/>
            <person name="Huang W."/>
            <person name="Islam-Faridi N."/>
            <person name="Jones S."/>
            <person name="Jones-Rhoades M."/>
            <person name="Jorgensen R."/>
            <person name="Joshi C."/>
            <person name="Kangasjarvi J."/>
            <person name="Karlsson J."/>
            <person name="Kelleher C."/>
            <person name="Kirkpatrick R."/>
            <person name="Kirst M."/>
            <person name="Kohler A."/>
            <person name="Kalluri U."/>
            <person name="Larimer F."/>
            <person name="Leebens-Mack J."/>
            <person name="Leple J.C."/>
            <person name="Locascio P."/>
            <person name="Lou Y."/>
            <person name="Lucas S."/>
            <person name="Martin F."/>
            <person name="Montanini B."/>
            <person name="Napoli C."/>
            <person name="Nelson D.R."/>
            <person name="Nelson C."/>
            <person name="Nieminen K."/>
            <person name="Nilsson O."/>
            <person name="Pereda V."/>
            <person name="Peter G."/>
            <person name="Philippe R."/>
            <person name="Pilate G."/>
            <person name="Poliakov A."/>
            <person name="Razumovskaya J."/>
            <person name="Richardson P."/>
            <person name="Rinaldi C."/>
            <person name="Ritland K."/>
            <person name="Rouze P."/>
            <person name="Ryaboy D."/>
            <person name="Schmutz J."/>
            <person name="Schrader J."/>
            <person name="Segerman B."/>
            <person name="Shin H."/>
            <person name="Siddiqui A."/>
            <person name="Sterky F."/>
            <person name="Terry A."/>
            <person name="Tsai C.J."/>
            <person name="Uberbacher E."/>
            <person name="Unneberg P."/>
            <person name="Vahala J."/>
            <person name="Wall K."/>
            <person name="Wessler S."/>
            <person name="Yang G."/>
            <person name="Yin T."/>
            <person name="Douglas C."/>
            <person name="Marra M."/>
            <person name="Sandberg G."/>
            <person name="Van de Peer Y."/>
            <person name="Rokhsar D."/>
        </authorList>
    </citation>
    <scope>NUCLEOTIDE SEQUENCE [LARGE SCALE GENOMIC DNA]</scope>
    <source>
        <strain evidence="4">cv. Nisqually</strain>
    </source>
</reference>
<sequence>MESGLFDDGDLQKIKATFAKIVNVKLRTIPLSLNCEPRYIKRKPSSGAKERFMRMVEMPIVPFDLPSSNIRGPKASGMKPVPVIQSPSRPVKVNNIQDWKIPPSISKWKNSRGTLCCYETKLHNEIMVKEKERRDQELRALAQRARPLVQDEQLINIPKTDRFRPDKVFAGTFERATQGDKPVLEFDTDAQNSDLLGMDELWK</sequence>
<name>B9GIP2_POPTR</name>
<dbReference type="GO" id="GO:0005681">
    <property type="term" value="C:spliceosomal complex"/>
    <property type="evidence" value="ECO:0007669"/>
    <property type="project" value="InterPro"/>
</dbReference>
<evidence type="ECO:0000256" key="1">
    <source>
        <dbReference type="ARBA" id="ARBA00010197"/>
    </source>
</evidence>
<dbReference type="eggNOG" id="KOG2441">
    <property type="taxonomic scope" value="Eukaryota"/>
</dbReference>
<dbReference type="GO" id="GO:0000398">
    <property type="term" value="P:mRNA splicing, via spliceosome"/>
    <property type="evidence" value="ECO:0007669"/>
    <property type="project" value="InterPro"/>
</dbReference>
<dbReference type="AlphaFoldDB" id="B9GIP2"/>
<accession>B9GIP2</accession>
<dbReference type="EMBL" id="CM009290">
    <property type="protein sequence ID" value="PNT57238.1"/>
    <property type="molecule type" value="Genomic_DNA"/>
</dbReference>
<dbReference type="Proteomes" id="UP000006729">
    <property type="component" value="Chromosome 1"/>
</dbReference>
<evidence type="ECO:0000313" key="4">
    <source>
        <dbReference type="Proteomes" id="UP000006729"/>
    </source>
</evidence>